<evidence type="ECO:0000256" key="11">
    <source>
        <dbReference type="RuleBase" id="RU362091"/>
    </source>
</evidence>
<dbReference type="Gene3D" id="1.20.1730.10">
    <property type="entry name" value="Sodium/glucose cotransporter"/>
    <property type="match status" value="1"/>
</dbReference>
<evidence type="ECO:0000256" key="13">
    <source>
        <dbReference type="SAM" id="SignalP"/>
    </source>
</evidence>
<dbReference type="Proteomes" id="UP000762676">
    <property type="component" value="Unassembled WGS sequence"/>
</dbReference>
<comment type="subcellular location">
    <subcellularLocation>
        <location evidence="1">Cell membrane</location>
        <topology evidence="1">Multi-pass membrane protein</topology>
    </subcellularLocation>
</comment>
<organism evidence="14 15">
    <name type="scientific">Elysia marginata</name>
    <dbReference type="NCBI Taxonomy" id="1093978"/>
    <lineage>
        <taxon>Eukaryota</taxon>
        <taxon>Metazoa</taxon>
        <taxon>Spiralia</taxon>
        <taxon>Lophotrochozoa</taxon>
        <taxon>Mollusca</taxon>
        <taxon>Gastropoda</taxon>
        <taxon>Heterobranchia</taxon>
        <taxon>Euthyneura</taxon>
        <taxon>Panpulmonata</taxon>
        <taxon>Sacoglossa</taxon>
        <taxon>Placobranchoidea</taxon>
        <taxon>Plakobranchidae</taxon>
        <taxon>Elysia</taxon>
    </lineage>
</organism>
<dbReference type="InterPro" id="IPR038377">
    <property type="entry name" value="Na/Glc_symporter_sf"/>
</dbReference>
<evidence type="ECO:0000256" key="1">
    <source>
        <dbReference type="ARBA" id="ARBA00004651"/>
    </source>
</evidence>
<keyword evidence="7" id="KW-0915">Sodium</keyword>
<dbReference type="PROSITE" id="PS50283">
    <property type="entry name" value="NA_SOLUT_SYMP_3"/>
    <property type="match status" value="1"/>
</dbReference>
<keyword evidence="8" id="KW-0406">Ion transport</keyword>
<evidence type="ECO:0000256" key="12">
    <source>
        <dbReference type="SAM" id="Phobius"/>
    </source>
</evidence>
<keyword evidence="15" id="KW-1185">Reference proteome</keyword>
<feature type="chain" id="PRO_5043786204" evidence="13">
    <location>
        <begin position="18"/>
        <end position="306"/>
    </location>
</feature>
<protein>
    <submittedName>
        <fullName evidence="14">Sodium-coupled monocarboxylate transporter</fullName>
    </submittedName>
</protein>
<keyword evidence="5 12" id="KW-0812">Transmembrane</keyword>
<dbReference type="EMBL" id="BMAT01005382">
    <property type="protein sequence ID" value="GFR92171.1"/>
    <property type="molecule type" value="Genomic_DNA"/>
</dbReference>
<evidence type="ECO:0000256" key="6">
    <source>
        <dbReference type="ARBA" id="ARBA00022989"/>
    </source>
</evidence>
<evidence type="ECO:0000256" key="10">
    <source>
        <dbReference type="ARBA" id="ARBA00023201"/>
    </source>
</evidence>
<keyword evidence="4" id="KW-1003">Cell membrane</keyword>
<dbReference type="InterPro" id="IPR051163">
    <property type="entry name" value="Sodium:Solute_Symporter_SSF"/>
</dbReference>
<sequence length="306" mass="33310">MLVMYLTLAVAVLKATATIGMKNMVESASRTQRSTIFELDPSSGTTIWSHLFGSTFSFFALYAVNHAQVHRCLTCKTLDDAKWAVWMSFPGQLIFLILCALLGLYMGAFYENCDPVKAKIVEDYQKMTPLFMQDILSDTPGLMGLFLAGIFSATLSTVSSGLNSIAMVIFEDCIRVYFTTKFKEEQERVLSQVISVIFGFICLEMTFLASKVGEEVLATALHLHGGISGPILGVFTLGMLVPWANEKGALAGILGSFGVSIALLFLPREKTSTGPLKCVSNCHIRTFPNITGVAPLPTTTVDPKTT</sequence>
<evidence type="ECO:0000256" key="4">
    <source>
        <dbReference type="ARBA" id="ARBA00022475"/>
    </source>
</evidence>
<dbReference type="GO" id="GO:0006814">
    <property type="term" value="P:sodium ion transport"/>
    <property type="evidence" value="ECO:0007669"/>
    <property type="project" value="UniProtKB-KW"/>
</dbReference>
<evidence type="ECO:0000313" key="14">
    <source>
        <dbReference type="EMBL" id="GFR92171.1"/>
    </source>
</evidence>
<comment type="caution">
    <text evidence="14">The sequence shown here is derived from an EMBL/GenBank/DDBJ whole genome shotgun (WGS) entry which is preliminary data.</text>
</comment>
<keyword evidence="6 12" id="KW-1133">Transmembrane helix</keyword>
<reference evidence="14 15" key="1">
    <citation type="journal article" date="2021" name="Elife">
        <title>Chloroplast acquisition without the gene transfer in kleptoplastic sea slugs, Plakobranchus ocellatus.</title>
        <authorList>
            <person name="Maeda T."/>
            <person name="Takahashi S."/>
            <person name="Yoshida T."/>
            <person name="Shimamura S."/>
            <person name="Takaki Y."/>
            <person name="Nagai Y."/>
            <person name="Toyoda A."/>
            <person name="Suzuki Y."/>
            <person name="Arimoto A."/>
            <person name="Ishii H."/>
            <person name="Satoh N."/>
            <person name="Nishiyama T."/>
            <person name="Hasebe M."/>
            <person name="Maruyama T."/>
            <person name="Minagawa J."/>
            <person name="Obokata J."/>
            <person name="Shigenobu S."/>
        </authorList>
    </citation>
    <scope>NUCLEOTIDE SEQUENCE [LARGE SCALE GENOMIC DNA]</scope>
</reference>
<dbReference type="GO" id="GO:0005886">
    <property type="term" value="C:plasma membrane"/>
    <property type="evidence" value="ECO:0007669"/>
    <property type="project" value="UniProtKB-SubCell"/>
</dbReference>
<evidence type="ECO:0000256" key="9">
    <source>
        <dbReference type="ARBA" id="ARBA00023136"/>
    </source>
</evidence>
<dbReference type="Pfam" id="PF00474">
    <property type="entry name" value="SSF"/>
    <property type="match status" value="1"/>
</dbReference>
<feature type="transmembrane region" description="Helical" evidence="12">
    <location>
        <begin position="85"/>
        <end position="106"/>
    </location>
</feature>
<feature type="transmembrane region" description="Helical" evidence="12">
    <location>
        <begin position="189"/>
        <end position="209"/>
    </location>
</feature>
<evidence type="ECO:0000256" key="8">
    <source>
        <dbReference type="ARBA" id="ARBA00023065"/>
    </source>
</evidence>
<dbReference type="PANTHER" id="PTHR42985">
    <property type="entry name" value="SODIUM-COUPLED MONOCARBOXYLATE TRANSPORTER"/>
    <property type="match status" value="1"/>
</dbReference>
<dbReference type="AlphaFoldDB" id="A0AAV4H3H0"/>
<keyword evidence="10" id="KW-0739">Sodium transport</keyword>
<dbReference type="PANTHER" id="PTHR42985:SF40">
    <property type="entry name" value="LD47995P-RELATED"/>
    <property type="match status" value="1"/>
</dbReference>
<keyword evidence="9 12" id="KW-0472">Membrane</keyword>
<evidence type="ECO:0000256" key="2">
    <source>
        <dbReference type="ARBA" id="ARBA00006434"/>
    </source>
</evidence>
<evidence type="ECO:0000256" key="5">
    <source>
        <dbReference type="ARBA" id="ARBA00022692"/>
    </source>
</evidence>
<feature type="transmembrane region" description="Helical" evidence="12">
    <location>
        <begin position="221"/>
        <end position="241"/>
    </location>
</feature>
<evidence type="ECO:0000313" key="15">
    <source>
        <dbReference type="Proteomes" id="UP000762676"/>
    </source>
</evidence>
<gene>
    <name evidence="14" type="ORF">ElyMa_002611300</name>
</gene>
<proteinExistence type="inferred from homology"/>
<comment type="similarity">
    <text evidence="2 11">Belongs to the sodium:solute symporter (SSF) (TC 2.A.21) family.</text>
</comment>
<keyword evidence="13" id="KW-0732">Signal</keyword>
<evidence type="ECO:0000256" key="7">
    <source>
        <dbReference type="ARBA" id="ARBA00023053"/>
    </source>
</evidence>
<feature type="transmembrane region" description="Helical" evidence="12">
    <location>
        <begin position="248"/>
        <end position="266"/>
    </location>
</feature>
<keyword evidence="3" id="KW-0813">Transport</keyword>
<accession>A0AAV4H3H0</accession>
<feature type="transmembrane region" description="Helical" evidence="12">
    <location>
        <begin position="47"/>
        <end position="64"/>
    </location>
</feature>
<dbReference type="GO" id="GO:0015293">
    <property type="term" value="F:symporter activity"/>
    <property type="evidence" value="ECO:0007669"/>
    <property type="project" value="TreeGrafter"/>
</dbReference>
<feature type="transmembrane region" description="Helical" evidence="12">
    <location>
        <begin position="142"/>
        <end position="169"/>
    </location>
</feature>
<dbReference type="InterPro" id="IPR001734">
    <property type="entry name" value="Na/solute_symporter"/>
</dbReference>
<feature type="signal peptide" evidence="13">
    <location>
        <begin position="1"/>
        <end position="17"/>
    </location>
</feature>
<name>A0AAV4H3H0_9GAST</name>
<evidence type="ECO:0000256" key="3">
    <source>
        <dbReference type="ARBA" id="ARBA00022448"/>
    </source>
</evidence>